<dbReference type="InterPro" id="IPR042100">
    <property type="entry name" value="Bug_dom1"/>
</dbReference>
<keyword evidence="2" id="KW-0732">Signal</keyword>
<sequence>MKHKNTLFASHPLTLRRAVVLGSAGLLAGALALQAPKALAQEFPPKKNITMVVGFVAGGAADTGARIIAKRLGENLGVSVTVDNKAGAGGNIAHQFTATGPADGSVILLGSVGPLSIAPHMMKLPYDPVKDLAPLTMAVNFPNVLVVHPGAGIKTFADFVATARKNPGKLTFASTGPGSASHLAGELLNDMANLDTLHVPYKGGAAALQDVLAGRVTGWFATMATAAPHIEAGKLIPLASTGTQRMAALPKLPTVAESGFAGFNATNWYAFVTSAKVPKPVLERWNTELVKVLTTPDVVEQLNKHGLTPMPGTRDELARYMASETAMWGRVIRERKIVAE</sequence>
<comment type="similarity">
    <text evidence="1">Belongs to the UPF0065 (bug) family.</text>
</comment>
<evidence type="ECO:0000313" key="4">
    <source>
        <dbReference type="Proteomes" id="UP000647424"/>
    </source>
</evidence>
<feature type="signal peptide" evidence="2">
    <location>
        <begin position="1"/>
        <end position="40"/>
    </location>
</feature>
<evidence type="ECO:0000256" key="2">
    <source>
        <dbReference type="SAM" id="SignalP"/>
    </source>
</evidence>
<keyword evidence="4" id="KW-1185">Reference proteome</keyword>
<dbReference type="AlphaFoldDB" id="A0A927FHC6"/>
<dbReference type="Gene3D" id="3.40.190.150">
    <property type="entry name" value="Bordetella uptake gene, domain 1"/>
    <property type="match status" value="1"/>
</dbReference>
<accession>A0A927FHC6</accession>
<gene>
    <name evidence="3" type="ORF">IC609_05975</name>
</gene>
<dbReference type="Gene3D" id="3.40.190.10">
    <property type="entry name" value="Periplasmic binding protein-like II"/>
    <property type="match status" value="1"/>
</dbReference>
<dbReference type="RefSeq" id="WP_191818501.1">
    <property type="nucleotide sequence ID" value="NZ_JACYFT010000001.1"/>
</dbReference>
<name>A0A927FHC6_9BURK</name>
<reference evidence="3" key="1">
    <citation type="submission" date="2020-09" db="EMBL/GenBank/DDBJ databases">
        <title>Genome seq and assembly of Limnohabitants sp.</title>
        <authorList>
            <person name="Chhetri G."/>
        </authorList>
    </citation>
    <scope>NUCLEOTIDE SEQUENCE</scope>
    <source>
        <strain evidence="3">JUR4</strain>
    </source>
</reference>
<dbReference type="Pfam" id="PF03401">
    <property type="entry name" value="TctC"/>
    <property type="match status" value="1"/>
</dbReference>
<dbReference type="PIRSF" id="PIRSF017082">
    <property type="entry name" value="YflP"/>
    <property type="match status" value="1"/>
</dbReference>
<comment type="caution">
    <text evidence="3">The sequence shown here is derived from an EMBL/GenBank/DDBJ whole genome shotgun (WGS) entry which is preliminary data.</text>
</comment>
<dbReference type="SUPFAM" id="SSF53850">
    <property type="entry name" value="Periplasmic binding protein-like II"/>
    <property type="match status" value="1"/>
</dbReference>
<proteinExistence type="inferred from homology"/>
<organism evidence="3 4">
    <name type="scientific">Limnohabitans radicicola</name>
    <dbReference type="NCBI Taxonomy" id="2771427"/>
    <lineage>
        <taxon>Bacteria</taxon>
        <taxon>Pseudomonadati</taxon>
        <taxon>Pseudomonadota</taxon>
        <taxon>Betaproteobacteria</taxon>
        <taxon>Burkholderiales</taxon>
        <taxon>Comamonadaceae</taxon>
        <taxon>Limnohabitans</taxon>
    </lineage>
</organism>
<dbReference type="CDD" id="cd07012">
    <property type="entry name" value="PBP2_Bug_TTT"/>
    <property type="match status" value="1"/>
</dbReference>
<dbReference type="Proteomes" id="UP000647424">
    <property type="component" value="Unassembled WGS sequence"/>
</dbReference>
<evidence type="ECO:0000313" key="3">
    <source>
        <dbReference type="EMBL" id="MBD8050083.1"/>
    </source>
</evidence>
<dbReference type="InterPro" id="IPR005064">
    <property type="entry name" value="BUG"/>
</dbReference>
<evidence type="ECO:0000256" key="1">
    <source>
        <dbReference type="ARBA" id="ARBA00006987"/>
    </source>
</evidence>
<dbReference type="PANTHER" id="PTHR42928:SF5">
    <property type="entry name" value="BLR1237 PROTEIN"/>
    <property type="match status" value="1"/>
</dbReference>
<protein>
    <submittedName>
        <fullName evidence="3">Tripartite tricarboxylate transporter substrate binding protein</fullName>
    </submittedName>
</protein>
<dbReference type="PANTHER" id="PTHR42928">
    <property type="entry name" value="TRICARBOXYLATE-BINDING PROTEIN"/>
    <property type="match status" value="1"/>
</dbReference>
<dbReference type="EMBL" id="JACYFT010000001">
    <property type="protein sequence ID" value="MBD8050083.1"/>
    <property type="molecule type" value="Genomic_DNA"/>
</dbReference>
<feature type="chain" id="PRO_5037755651" evidence="2">
    <location>
        <begin position="41"/>
        <end position="340"/>
    </location>
</feature>